<dbReference type="AlphaFoldDB" id="A0AAD5RQ79"/>
<organism evidence="4 5">
    <name type="scientific">Zalerion maritima</name>
    <dbReference type="NCBI Taxonomy" id="339359"/>
    <lineage>
        <taxon>Eukaryota</taxon>
        <taxon>Fungi</taxon>
        <taxon>Dikarya</taxon>
        <taxon>Ascomycota</taxon>
        <taxon>Pezizomycotina</taxon>
        <taxon>Sordariomycetes</taxon>
        <taxon>Lulworthiomycetidae</taxon>
        <taxon>Lulworthiales</taxon>
        <taxon>Lulworthiaceae</taxon>
        <taxon>Zalerion</taxon>
    </lineage>
</organism>
<dbReference type="GO" id="GO:0008610">
    <property type="term" value="P:lipid biosynthetic process"/>
    <property type="evidence" value="ECO:0007669"/>
    <property type="project" value="InterPro"/>
</dbReference>
<gene>
    <name evidence="4" type="ORF">MKZ38_001411</name>
</gene>
<feature type="region of interest" description="Disordered" evidence="1">
    <location>
        <begin position="82"/>
        <end position="132"/>
    </location>
</feature>
<feature type="compositionally biased region" description="Polar residues" evidence="1">
    <location>
        <begin position="96"/>
        <end position="126"/>
    </location>
</feature>
<keyword evidence="2" id="KW-0812">Transmembrane</keyword>
<feature type="transmembrane region" description="Helical" evidence="2">
    <location>
        <begin position="300"/>
        <end position="324"/>
    </location>
</feature>
<dbReference type="GO" id="GO:0005506">
    <property type="term" value="F:iron ion binding"/>
    <property type="evidence" value="ECO:0007669"/>
    <property type="project" value="InterPro"/>
</dbReference>
<evidence type="ECO:0000259" key="3">
    <source>
        <dbReference type="Pfam" id="PF04116"/>
    </source>
</evidence>
<dbReference type="EMBL" id="JAKWBI020000139">
    <property type="protein sequence ID" value="KAJ2901739.1"/>
    <property type="molecule type" value="Genomic_DNA"/>
</dbReference>
<feature type="transmembrane region" description="Helical" evidence="2">
    <location>
        <begin position="236"/>
        <end position="256"/>
    </location>
</feature>
<evidence type="ECO:0000256" key="2">
    <source>
        <dbReference type="SAM" id="Phobius"/>
    </source>
</evidence>
<keyword evidence="2" id="KW-1133">Transmembrane helix</keyword>
<dbReference type="Pfam" id="PF04116">
    <property type="entry name" value="FA_hydroxylase"/>
    <property type="match status" value="1"/>
</dbReference>
<sequence length="399" mass="44540">MQFELTTANKIRLILAPVALTSVLFPELCHPALDRLWDVLLAWRVCHWSSFETIWTVFWYAAIEASMTVVFMRHPERRFVQPRGAGSMDEGGEEATSVQNGNDSIVEETTNLNETGPSENGSVGTTKENKRGVRIKGMRRPSRRIGEILTYIAPLLAMDFTMIKKFRDVPLERILESGGYSVPPVPPMPSNSTATSIPNSLPPKTFLIPTLHNFTSSSPLQLYRALPTHPPSSRRLVLELVASLIIYDALFFLFHLSLHAIPAFRVHHLKHHNHGRQINPQVTNQLGVVERLGLVMLANFSLNVIGAHVLTRMGFVVVFVWLLVEIHSGMETGWGYEKVLPRGWGGGAKGHWGHHVGRVGDGVREEGGYAPFFCWCDGVWAWCAVRRRENGAVGADRGT</sequence>
<dbReference type="Proteomes" id="UP001201980">
    <property type="component" value="Unassembled WGS sequence"/>
</dbReference>
<dbReference type="GO" id="GO:0016491">
    <property type="term" value="F:oxidoreductase activity"/>
    <property type="evidence" value="ECO:0007669"/>
    <property type="project" value="InterPro"/>
</dbReference>
<evidence type="ECO:0000256" key="1">
    <source>
        <dbReference type="SAM" id="MobiDB-lite"/>
    </source>
</evidence>
<comment type="caution">
    <text evidence="4">The sequence shown here is derived from an EMBL/GenBank/DDBJ whole genome shotgun (WGS) entry which is preliminary data.</text>
</comment>
<proteinExistence type="predicted"/>
<evidence type="ECO:0000313" key="4">
    <source>
        <dbReference type="EMBL" id="KAJ2901739.1"/>
    </source>
</evidence>
<name>A0AAD5RQ79_9PEZI</name>
<feature type="domain" description="Fatty acid hydroxylase" evidence="3">
    <location>
        <begin position="241"/>
        <end position="377"/>
    </location>
</feature>
<reference evidence="4" key="1">
    <citation type="submission" date="2022-07" db="EMBL/GenBank/DDBJ databases">
        <title>Draft genome sequence of Zalerion maritima ATCC 34329, a (micro)plastics degrading marine fungus.</title>
        <authorList>
            <person name="Paco A."/>
            <person name="Goncalves M.F.M."/>
            <person name="Rocha-Santos T.A.P."/>
            <person name="Alves A."/>
        </authorList>
    </citation>
    <scope>NUCLEOTIDE SEQUENCE</scope>
    <source>
        <strain evidence="4">ATCC 34329</strain>
    </source>
</reference>
<protein>
    <recommendedName>
        <fullName evidence="3">Fatty acid hydroxylase domain-containing protein</fullName>
    </recommendedName>
</protein>
<dbReference type="InterPro" id="IPR006694">
    <property type="entry name" value="Fatty_acid_hydroxylase"/>
</dbReference>
<accession>A0AAD5RQ79</accession>
<evidence type="ECO:0000313" key="5">
    <source>
        <dbReference type="Proteomes" id="UP001201980"/>
    </source>
</evidence>
<keyword evidence="2" id="KW-0472">Membrane</keyword>
<keyword evidence="5" id="KW-1185">Reference proteome</keyword>